<evidence type="ECO:0000256" key="12">
    <source>
        <dbReference type="ARBA" id="ARBA00023136"/>
    </source>
</evidence>
<evidence type="ECO:0000256" key="13">
    <source>
        <dbReference type="ARBA" id="ARBA00047682"/>
    </source>
</evidence>
<evidence type="ECO:0000313" key="17">
    <source>
        <dbReference type="EMBL" id="OEJ80883.1"/>
    </source>
</evidence>
<feature type="binding site" evidence="14">
    <location>
        <position position="134"/>
    </location>
    <ligand>
        <name>FAD</name>
        <dbReference type="ChEBI" id="CHEBI:57692"/>
    </ligand>
</feature>
<feature type="domain" description="FAD-binding FR-type" evidence="16">
    <location>
        <begin position="56"/>
        <end position="160"/>
    </location>
</feature>
<dbReference type="FunCoup" id="A0A1E5R2T0">
    <property type="interactions" value="328"/>
</dbReference>
<dbReference type="PANTHER" id="PTHR19370:SF171">
    <property type="entry name" value="NADH-CYTOCHROME B5 REDUCTASE 2"/>
    <property type="match status" value="1"/>
</dbReference>
<dbReference type="GO" id="GO:0006696">
    <property type="term" value="P:ergosterol biosynthetic process"/>
    <property type="evidence" value="ECO:0007669"/>
    <property type="project" value="TreeGrafter"/>
</dbReference>
<proteinExistence type="inferred from homology"/>
<dbReference type="InterPro" id="IPR017938">
    <property type="entry name" value="Riboflavin_synthase-like_b-brl"/>
</dbReference>
<dbReference type="PROSITE" id="PS51384">
    <property type="entry name" value="FAD_FR"/>
    <property type="match status" value="1"/>
</dbReference>
<feature type="binding site" evidence="14">
    <location>
        <position position="126"/>
    </location>
    <ligand>
        <name>FAD</name>
        <dbReference type="ChEBI" id="CHEBI:57692"/>
    </ligand>
</feature>
<comment type="similarity">
    <text evidence="3 15">Belongs to the flavoprotein pyridine nucleotide cytochrome reductase family.</text>
</comment>
<dbReference type="Proteomes" id="UP000095728">
    <property type="component" value="Unassembled WGS sequence"/>
</dbReference>
<dbReference type="GO" id="GO:0005741">
    <property type="term" value="C:mitochondrial outer membrane"/>
    <property type="evidence" value="ECO:0007669"/>
    <property type="project" value="UniProtKB-SubCell"/>
</dbReference>
<dbReference type="OrthoDB" id="432685at2759"/>
<evidence type="ECO:0000256" key="9">
    <source>
        <dbReference type="ARBA" id="ARBA00023002"/>
    </source>
</evidence>
<evidence type="ECO:0000256" key="5">
    <source>
        <dbReference type="ARBA" id="ARBA00022692"/>
    </source>
</evidence>
<dbReference type="PANTHER" id="PTHR19370">
    <property type="entry name" value="NADH-CYTOCHROME B5 REDUCTASE"/>
    <property type="match status" value="1"/>
</dbReference>
<dbReference type="InterPro" id="IPR039261">
    <property type="entry name" value="FNR_nucleotide-bd"/>
</dbReference>
<evidence type="ECO:0000256" key="7">
    <source>
        <dbReference type="ARBA" id="ARBA00022827"/>
    </source>
</evidence>
<evidence type="ECO:0000256" key="8">
    <source>
        <dbReference type="ARBA" id="ARBA00022989"/>
    </source>
</evidence>
<keyword evidence="10 15" id="KW-0520">NAD</keyword>
<dbReference type="InParanoid" id="A0A1E5R2T0"/>
<evidence type="ECO:0000256" key="2">
    <source>
        <dbReference type="ARBA" id="ARBA00004572"/>
    </source>
</evidence>
<comment type="caution">
    <text evidence="17">The sequence shown here is derived from an EMBL/GenBank/DDBJ whole genome shotgun (WGS) entry which is preliminary data.</text>
</comment>
<keyword evidence="5" id="KW-0812">Transmembrane</keyword>
<accession>A0A1E5R2T0</accession>
<keyword evidence="8" id="KW-1133">Transmembrane helix</keyword>
<sequence>MLSRLSHSKLFYPSIIAASAVTLYATRNHFMNTSNTNNNFLSNDAAPSNAVFTGDGKWIDLPISKIENLSADSRRFTFKLPQDDQVTGLITCSALLAKYVTPKGSNVIRPYTPVSDIHKTGEMELVIKHYDNGKFTSHLFGLDVNDTVSFKGPIPKWKWQPNMFRNITLIGGGTGINPLYQLIHHVCVNPQDNTKIKLFYGNKTPQDILLRSELDALAKKYPDQFQVQYYVDQESTQAGLQQNDVLKKGFIGKDDLRSKLPKPEDQTHQIFLCGPPPFMKAYSGEKVSPQDQGQLTGILSELGYSKDQVYKF</sequence>
<feature type="binding site" evidence="14">
    <location>
        <position position="128"/>
    </location>
    <ligand>
        <name>FAD</name>
        <dbReference type="ChEBI" id="CHEBI:57692"/>
    </ligand>
</feature>
<dbReference type="SUPFAM" id="SSF52343">
    <property type="entry name" value="Ferredoxin reductase-like, C-terminal NADP-linked domain"/>
    <property type="match status" value="1"/>
</dbReference>
<dbReference type="Gene3D" id="2.40.30.10">
    <property type="entry name" value="Translation factors"/>
    <property type="match status" value="1"/>
</dbReference>
<dbReference type="InterPro" id="IPR017927">
    <property type="entry name" value="FAD-bd_FR_type"/>
</dbReference>
<feature type="binding site" evidence="14">
    <location>
        <position position="109"/>
    </location>
    <ligand>
        <name>FAD</name>
        <dbReference type="ChEBI" id="CHEBI:57692"/>
    </ligand>
</feature>
<keyword evidence="9 15" id="KW-0560">Oxidoreductase</keyword>
<name>A0A1E5R2T0_9ASCO</name>
<dbReference type="InterPro" id="IPR008333">
    <property type="entry name" value="Cbr1-like_FAD-bd_dom"/>
</dbReference>
<evidence type="ECO:0000256" key="15">
    <source>
        <dbReference type="RuleBase" id="RU361226"/>
    </source>
</evidence>
<dbReference type="InterPro" id="IPR001709">
    <property type="entry name" value="Flavoprot_Pyr_Nucl_cyt_Rdtase"/>
</dbReference>
<evidence type="ECO:0000313" key="18">
    <source>
        <dbReference type="Proteomes" id="UP000095728"/>
    </source>
</evidence>
<protein>
    <recommendedName>
        <fullName evidence="15">NADH-cytochrome b5 reductase</fullName>
        <ecNumber evidence="15">1.6.2.2</ecNumber>
    </recommendedName>
</protein>
<reference evidence="18" key="1">
    <citation type="journal article" date="2016" name="Genome Announc.">
        <title>Genome sequences of three species of Hanseniaspora isolated from spontaneous wine fermentations.</title>
        <authorList>
            <person name="Sternes P.R."/>
            <person name="Lee D."/>
            <person name="Kutyna D.R."/>
            <person name="Borneman A.R."/>
        </authorList>
    </citation>
    <scope>NUCLEOTIDE SEQUENCE [LARGE SCALE GENOMIC DNA]</scope>
    <source>
        <strain evidence="18">AWRI3579</strain>
    </source>
</reference>
<keyword evidence="7 14" id="KW-0274">FAD</keyword>
<evidence type="ECO:0000256" key="6">
    <source>
        <dbReference type="ARBA" id="ARBA00022787"/>
    </source>
</evidence>
<dbReference type="CDD" id="cd06183">
    <property type="entry name" value="cyt_b5_reduct_like"/>
    <property type="match status" value="1"/>
</dbReference>
<keyword evidence="6" id="KW-1000">Mitochondrion outer membrane</keyword>
<dbReference type="Gene3D" id="3.40.50.80">
    <property type="entry name" value="Nucleotide-binding domain of ferredoxin-NADP reductase (FNR) module"/>
    <property type="match status" value="1"/>
</dbReference>
<dbReference type="AlphaFoldDB" id="A0A1E5R2T0"/>
<comment type="subcellular location">
    <subcellularLocation>
        <location evidence="2">Mitochondrion outer membrane</location>
        <topology evidence="2">Single-pass membrane protein</topology>
    </subcellularLocation>
</comment>
<feature type="binding site" evidence="14">
    <location>
        <position position="111"/>
    </location>
    <ligand>
        <name>FAD</name>
        <dbReference type="ChEBI" id="CHEBI:57692"/>
    </ligand>
</feature>
<evidence type="ECO:0000256" key="3">
    <source>
        <dbReference type="ARBA" id="ARBA00006105"/>
    </source>
</evidence>
<gene>
    <name evidence="17" type="ORF">AWRI3579_g3891</name>
</gene>
<keyword evidence="11" id="KW-0496">Mitochondrion</keyword>
<evidence type="ECO:0000256" key="1">
    <source>
        <dbReference type="ARBA" id="ARBA00001974"/>
    </source>
</evidence>
<comment type="catalytic activity">
    <reaction evidence="13 15">
        <text>2 Fe(III)-[cytochrome b5] + NADH = 2 Fe(II)-[cytochrome b5] + NAD(+) + H(+)</text>
        <dbReference type="Rhea" id="RHEA:46680"/>
        <dbReference type="Rhea" id="RHEA-COMP:10438"/>
        <dbReference type="Rhea" id="RHEA-COMP:10439"/>
        <dbReference type="ChEBI" id="CHEBI:15378"/>
        <dbReference type="ChEBI" id="CHEBI:29033"/>
        <dbReference type="ChEBI" id="CHEBI:29034"/>
        <dbReference type="ChEBI" id="CHEBI:57540"/>
        <dbReference type="ChEBI" id="CHEBI:57945"/>
        <dbReference type="EC" id="1.6.2.2"/>
    </reaction>
</comment>
<keyword evidence="12" id="KW-0472">Membrane</keyword>
<dbReference type="EC" id="1.6.2.2" evidence="15"/>
<dbReference type="InterPro" id="IPR001834">
    <property type="entry name" value="CBR-like"/>
</dbReference>
<dbReference type="PRINTS" id="PR00371">
    <property type="entry name" value="FPNCR"/>
</dbReference>
<evidence type="ECO:0000256" key="10">
    <source>
        <dbReference type="ARBA" id="ARBA00023027"/>
    </source>
</evidence>
<evidence type="ECO:0000259" key="16">
    <source>
        <dbReference type="PROSITE" id="PS51384"/>
    </source>
</evidence>
<dbReference type="SUPFAM" id="SSF63380">
    <property type="entry name" value="Riboflavin synthase domain-like"/>
    <property type="match status" value="1"/>
</dbReference>
<dbReference type="Pfam" id="PF00175">
    <property type="entry name" value="NAD_binding_1"/>
    <property type="match status" value="1"/>
</dbReference>
<comment type="cofactor">
    <cofactor evidence="1 14 15">
        <name>FAD</name>
        <dbReference type="ChEBI" id="CHEBI:57692"/>
    </cofactor>
</comment>
<dbReference type="GO" id="GO:0090524">
    <property type="term" value="F:cytochrome-b5 reductase activity, acting on NADH"/>
    <property type="evidence" value="ECO:0007669"/>
    <property type="project" value="UniProtKB-EC"/>
</dbReference>
<evidence type="ECO:0000256" key="14">
    <source>
        <dbReference type="PIRSR" id="PIRSR601834-1"/>
    </source>
</evidence>
<keyword evidence="4 14" id="KW-0285">Flavoprotein</keyword>
<keyword evidence="18" id="KW-1185">Reference proteome</keyword>
<evidence type="ECO:0000256" key="4">
    <source>
        <dbReference type="ARBA" id="ARBA00022630"/>
    </source>
</evidence>
<evidence type="ECO:0000256" key="11">
    <source>
        <dbReference type="ARBA" id="ARBA00023128"/>
    </source>
</evidence>
<feature type="binding site" evidence="14">
    <location>
        <position position="110"/>
    </location>
    <ligand>
        <name>FAD</name>
        <dbReference type="ChEBI" id="CHEBI:57692"/>
    </ligand>
</feature>
<dbReference type="FunFam" id="2.40.30.10:FF:000032">
    <property type="entry name" value="NADH-cytochrome b5 reductase"/>
    <property type="match status" value="1"/>
</dbReference>
<dbReference type="FunFam" id="3.40.50.80:FF:000009">
    <property type="entry name" value="NADH-cytochrome b5 reductase"/>
    <property type="match status" value="1"/>
</dbReference>
<dbReference type="STRING" id="56408.A0A1E5R2T0"/>
<dbReference type="Pfam" id="PF00970">
    <property type="entry name" value="FAD_binding_6"/>
    <property type="match status" value="1"/>
</dbReference>
<dbReference type="InterPro" id="IPR001433">
    <property type="entry name" value="OxRdtase_FAD/NAD-bd"/>
</dbReference>
<dbReference type="PRINTS" id="PR00406">
    <property type="entry name" value="CYTB5RDTASE"/>
</dbReference>
<dbReference type="EMBL" id="LPNM01000011">
    <property type="protein sequence ID" value="OEJ80883.1"/>
    <property type="molecule type" value="Genomic_DNA"/>
</dbReference>
<organism evidence="17 18">
    <name type="scientific">Hanseniaspora osmophila</name>
    <dbReference type="NCBI Taxonomy" id="56408"/>
    <lineage>
        <taxon>Eukaryota</taxon>
        <taxon>Fungi</taxon>
        <taxon>Dikarya</taxon>
        <taxon>Ascomycota</taxon>
        <taxon>Saccharomycotina</taxon>
        <taxon>Saccharomycetes</taxon>
        <taxon>Saccharomycodales</taxon>
        <taxon>Saccharomycodaceae</taxon>
        <taxon>Hanseniaspora</taxon>
    </lineage>
</organism>